<dbReference type="Proteomes" id="UP001234989">
    <property type="component" value="Chromosome 12"/>
</dbReference>
<proteinExistence type="predicted"/>
<name>A0AAF0V6J8_SOLVR</name>
<evidence type="ECO:0008006" key="4">
    <source>
        <dbReference type="Google" id="ProtNLM"/>
    </source>
</evidence>
<evidence type="ECO:0000313" key="3">
    <source>
        <dbReference type="Proteomes" id="UP001234989"/>
    </source>
</evidence>
<keyword evidence="3" id="KW-1185">Reference proteome</keyword>
<dbReference type="AlphaFoldDB" id="A0AAF0V6J8"/>
<evidence type="ECO:0000256" key="1">
    <source>
        <dbReference type="SAM" id="MobiDB-lite"/>
    </source>
</evidence>
<feature type="region of interest" description="Disordered" evidence="1">
    <location>
        <begin position="1"/>
        <end position="23"/>
    </location>
</feature>
<dbReference type="EMBL" id="CP133623">
    <property type="protein sequence ID" value="WMV58857.1"/>
    <property type="molecule type" value="Genomic_DNA"/>
</dbReference>
<gene>
    <name evidence="2" type="ORF">MTR67_052242</name>
</gene>
<evidence type="ECO:0000313" key="2">
    <source>
        <dbReference type="EMBL" id="WMV58857.1"/>
    </source>
</evidence>
<feature type="compositionally biased region" description="Basic and acidic residues" evidence="1">
    <location>
        <begin position="1"/>
        <end position="22"/>
    </location>
</feature>
<sequence length="136" mass="15174">MDGYRDRYAPHHDHPKPKEPNADTKSFQIEDMLAPILNKVEGSYKVLKEMKGDISSLNQSVTSHSILTKQLETQMDQISGHFNLKLKGGLPSDTVANSKNDNAQSMDIMTRRDKVVESDVPNDNNASSSTEKAIIF</sequence>
<accession>A0AAF0V6J8</accession>
<organism evidence="2 3">
    <name type="scientific">Solanum verrucosum</name>
    <dbReference type="NCBI Taxonomy" id="315347"/>
    <lineage>
        <taxon>Eukaryota</taxon>
        <taxon>Viridiplantae</taxon>
        <taxon>Streptophyta</taxon>
        <taxon>Embryophyta</taxon>
        <taxon>Tracheophyta</taxon>
        <taxon>Spermatophyta</taxon>
        <taxon>Magnoliopsida</taxon>
        <taxon>eudicotyledons</taxon>
        <taxon>Gunneridae</taxon>
        <taxon>Pentapetalae</taxon>
        <taxon>asterids</taxon>
        <taxon>lamiids</taxon>
        <taxon>Solanales</taxon>
        <taxon>Solanaceae</taxon>
        <taxon>Solanoideae</taxon>
        <taxon>Solaneae</taxon>
        <taxon>Solanum</taxon>
    </lineage>
</organism>
<reference evidence="2" key="1">
    <citation type="submission" date="2023-08" db="EMBL/GenBank/DDBJ databases">
        <title>A de novo genome assembly of Solanum verrucosum Schlechtendal, a Mexican diploid species geographically isolated from the other diploid A-genome species in potato relatives.</title>
        <authorList>
            <person name="Hosaka K."/>
        </authorList>
    </citation>
    <scope>NUCLEOTIDE SEQUENCE</scope>
    <source>
        <tissue evidence="2">Young leaves</tissue>
    </source>
</reference>
<protein>
    <recommendedName>
        <fullName evidence="4">Integrase core domain containing protein</fullName>
    </recommendedName>
</protein>